<keyword evidence="2" id="KW-1185">Reference proteome</keyword>
<evidence type="ECO:0000313" key="1">
    <source>
        <dbReference type="EMBL" id="RDD67842.1"/>
    </source>
</evidence>
<gene>
    <name evidence="1" type="ORF">DU478_04065</name>
</gene>
<comment type="caution">
    <text evidence="1">The sequence shown here is derived from an EMBL/GenBank/DDBJ whole genome shotgun (WGS) entry which is preliminary data.</text>
</comment>
<dbReference type="RefSeq" id="WP_114509654.1">
    <property type="nucleotide sequence ID" value="NZ_QPMK01000002.1"/>
</dbReference>
<dbReference type="Proteomes" id="UP000253977">
    <property type="component" value="Unassembled WGS sequence"/>
</dbReference>
<dbReference type="InterPro" id="IPR037891">
    <property type="entry name" value="Cdil-like_sf"/>
</dbReference>
<dbReference type="Gene3D" id="3.40.1590.10">
    <property type="entry name" value="NMB0488-like"/>
    <property type="match status" value="1"/>
</dbReference>
<sequence>MLMAAPGTKYLYKDLTGMVHIHAYDAHLRVTSTVQAVVSSMDLEKEGFDAFIAPDATDAAFGALIREGLDRTRFFTFGEDPYVGKGSGGFRKKLAAWHKAAAKAEGKKTADEVHKTARACRCMRTTGFFLFTNAAKGRFVQDGFSEVSDATPRYWEALCDPYADDATLGHTARAALDAMVV</sequence>
<proteinExistence type="predicted"/>
<reference evidence="1 2" key="1">
    <citation type="submission" date="2018-07" db="EMBL/GenBank/DDBJ databases">
        <title>Thalassococcus profundi sp. nov., a marine bacterium isolated from deep seawater of Okinawa Trough.</title>
        <authorList>
            <person name="Yu M."/>
        </authorList>
    </citation>
    <scope>NUCLEOTIDE SEQUENCE [LARGE SCALE GENOMIC DNA]</scope>
    <source>
        <strain evidence="1 2">WRAS1</strain>
    </source>
</reference>
<name>A0A369TSI8_9RHOB</name>
<dbReference type="AlphaFoldDB" id="A0A369TSI8"/>
<dbReference type="EMBL" id="QPMK01000002">
    <property type="protein sequence ID" value="RDD67842.1"/>
    <property type="molecule type" value="Genomic_DNA"/>
</dbReference>
<organism evidence="1 2">
    <name type="scientific">Thalassococcus profundi</name>
    <dbReference type="NCBI Taxonomy" id="2282382"/>
    <lineage>
        <taxon>Bacteria</taxon>
        <taxon>Pseudomonadati</taxon>
        <taxon>Pseudomonadota</taxon>
        <taxon>Alphaproteobacteria</taxon>
        <taxon>Rhodobacterales</taxon>
        <taxon>Roseobacteraceae</taxon>
        <taxon>Thalassococcus</taxon>
    </lineage>
</organism>
<dbReference type="OrthoDB" id="5170066at2"/>
<accession>A0A369TSI8</accession>
<protein>
    <submittedName>
        <fullName evidence="1">Uncharacterized protein</fullName>
    </submittedName>
</protein>
<evidence type="ECO:0000313" key="2">
    <source>
        <dbReference type="Proteomes" id="UP000253977"/>
    </source>
</evidence>